<reference evidence="2" key="1">
    <citation type="submission" date="2021-12" db="EMBL/GenBank/DDBJ databases">
        <authorList>
            <person name="Zaccaron A."/>
            <person name="Stergiopoulos I."/>
        </authorList>
    </citation>
    <scope>NUCLEOTIDE SEQUENCE</scope>
    <source>
        <strain evidence="2">Race5_Kim</strain>
    </source>
</reference>
<dbReference type="AlphaFoldDB" id="A0A9Q8LDN1"/>
<keyword evidence="3" id="KW-1185">Reference proteome</keyword>
<feature type="signal peptide" evidence="1">
    <location>
        <begin position="1"/>
        <end position="25"/>
    </location>
</feature>
<evidence type="ECO:0000256" key="1">
    <source>
        <dbReference type="SAM" id="SignalP"/>
    </source>
</evidence>
<keyword evidence="1" id="KW-0732">Signal</keyword>
<protein>
    <submittedName>
        <fullName evidence="2">Uncharacterized protein</fullName>
    </submittedName>
</protein>
<gene>
    <name evidence="2" type="ORF">CLAFUR5_08460</name>
</gene>
<organism evidence="2 3">
    <name type="scientific">Passalora fulva</name>
    <name type="common">Tomato leaf mold</name>
    <name type="synonym">Cladosporium fulvum</name>
    <dbReference type="NCBI Taxonomy" id="5499"/>
    <lineage>
        <taxon>Eukaryota</taxon>
        <taxon>Fungi</taxon>
        <taxon>Dikarya</taxon>
        <taxon>Ascomycota</taxon>
        <taxon>Pezizomycotina</taxon>
        <taxon>Dothideomycetes</taxon>
        <taxon>Dothideomycetidae</taxon>
        <taxon>Mycosphaerellales</taxon>
        <taxon>Mycosphaerellaceae</taxon>
        <taxon>Fulvia</taxon>
    </lineage>
</organism>
<dbReference type="KEGG" id="ffu:CLAFUR5_08460"/>
<evidence type="ECO:0000313" key="2">
    <source>
        <dbReference type="EMBL" id="UJO15309.1"/>
    </source>
</evidence>
<reference evidence="2" key="2">
    <citation type="journal article" date="2022" name="Microb. Genom.">
        <title>A chromosome-scale genome assembly of the tomato pathogen Cladosporium fulvum reveals a compartmentalized genome architecture and the presence of a dispensable chromosome.</title>
        <authorList>
            <person name="Zaccaron A.Z."/>
            <person name="Chen L.H."/>
            <person name="Samaras A."/>
            <person name="Stergiopoulos I."/>
        </authorList>
    </citation>
    <scope>NUCLEOTIDE SEQUENCE</scope>
    <source>
        <strain evidence="2">Race5_Kim</strain>
    </source>
</reference>
<dbReference type="RefSeq" id="XP_047759675.1">
    <property type="nucleotide sequence ID" value="XM_047907608.1"/>
</dbReference>
<name>A0A9Q8LDN1_PASFU</name>
<proteinExistence type="predicted"/>
<dbReference type="EMBL" id="CP090165">
    <property type="protein sequence ID" value="UJO15309.1"/>
    <property type="molecule type" value="Genomic_DNA"/>
</dbReference>
<accession>A0A9Q8LDN1</accession>
<sequence length="129" mass="13618">MYISKLAALFAASLAVSSAAFRAAAEPPRMGVAIEICGSSPADPKACAVTAANINKLLVALEGTEAFLTSLRFAGDAWNVDIFAVQCRAYGNKEGTIPVGVPFNETYDLNLGTKPVGVYAILCYVIDYY</sequence>
<evidence type="ECO:0000313" key="3">
    <source>
        <dbReference type="Proteomes" id="UP000756132"/>
    </source>
</evidence>
<dbReference type="Proteomes" id="UP000756132">
    <property type="component" value="Chromosome 3"/>
</dbReference>
<dbReference type="GeneID" id="71988338"/>
<feature type="chain" id="PRO_5040393645" evidence="1">
    <location>
        <begin position="26"/>
        <end position="129"/>
    </location>
</feature>